<keyword evidence="2" id="KW-1185">Reference proteome</keyword>
<evidence type="ECO:0008006" key="3">
    <source>
        <dbReference type="Google" id="ProtNLM"/>
    </source>
</evidence>
<comment type="caution">
    <text evidence="1">The sequence shown here is derived from an EMBL/GenBank/DDBJ whole genome shotgun (WGS) entry which is preliminary data.</text>
</comment>
<dbReference type="RefSeq" id="WP_094473236.1">
    <property type="nucleotide sequence ID" value="NZ_NOXT01000098.1"/>
</dbReference>
<proteinExistence type="predicted"/>
<dbReference type="Pfam" id="PF06718">
    <property type="entry name" value="DUF1203"/>
    <property type="match status" value="1"/>
</dbReference>
<dbReference type="EMBL" id="NOXT01000098">
    <property type="protein sequence ID" value="OYQ30837.1"/>
    <property type="molecule type" value="Genomic_DNA"/>
</dbReference>
<dbReference type="OrthoDB" id="5953307at2"/>
<name>A0A255YNK2_9SPHN</name>
<protein>
    <recommendedName>
        <fullName evidence="3">DUF1203 domain-containing protein</fullName>
    </recommendedName>
</protein>
<dbReference type="Proteomes" id="UP000216991">
    <property type="component" value="Unassembled WGS sequence"/>
</dbReference>
<dbReference type="AlphaFoldDB" id="A0A255YNK2"/>
<evidence type="ECO:0000313" key="2">
    <source>
        <dbReference type="Proteomes" id="UP000216991"/>
    </source>
</evidence>
<reference evidence="1 2" key="1">
    <citation type="submission" date="2017-07" db="EMBL/GenBank/DDBJ databases">
        <title>Sandarakinorhabdus cyanobacteriorum sp. nov., a novel bacterium isolated from cyanobacterial aggregates in a eutrophic lake.</title>
        <authorList>
            <person name="Cai H."/>
        </authorList>
    </citation>
    <scope>NUCLEOTIDE SEQUENCE [LARGE SCALE GENOMIC DNA]</scope>
    <source>
        <strain evidence="1 2">TH057</strain>
    </source>
</reference>
<sequence>MTQFRAIGMDAATAARLRAAVRDDAGNAIAVRDSGGPCRFTLTDHPAGSAMRLFSWAVPQPAGVYGLWSPIFLSADGGEAWDAPGVVPPVVAARPVALRAYDAAGQMVYPANRLVLDGGHEAVIRDLLARPEVAFLNCHTALAGCYLCRFEPA</sequence>
<evidence type="ECO:0000313" key="1">
    <source>
        <dbReference type="EMBL" id="OYQ30837.1"/>
    </source>
</evidence>
<accession>A0A255YNK2</accession>
<dbReference type="InterPro" id="IPR009593">
    <property type="entry name" value="DUF1203"/>
</dbReference>
<organism evidence="1 2">
    <name type="scientific">Sandarakinorhabdus cyanobacteriorum</name>
    <dbReference type="NCBI Taxonomy" id="1981098"/>
    <lineage>
        <taxon>Bacteria</taxon>
        <taxon>Pseudomonadati</taxon>
        <taxon>Pseudomonadota</taxon>
        <taxon>Alphaproteobacteria</taxon>
        <taxon>Sphingomonadales</taxon>
        <taxon>Sphingosinicellaceae</taxon>
        <taxon>Sandarakinorhabdus</taxon>
    </lineage>
</organism>
<gene>
    <name evidence="1" type="ORF">CHU93_06130</name>
</gene>